<name>A0AAV4MP87_9ARAC</name>
<accession>A0AAV4MP87</accession>
<comment type="caution">
    <text evidence="1">The sequence shown here is derived from an EMBL/GenBank/DDBJ whole genome shotgun (WGS) entry which is preliminary data.</text>
</comment>
<sequence>MTSPLSCMSAEHVAEGPLVGLYVFKINFHQSIPKKPENHHYFESFSVWQTSHVRSNAANPEALVFLIQLGILPCYEIPSYNTIDINIHSVNTFLFYSNPSPTFSHKATPYLPSTVLVSTQM</sequence>
<proteinExistence type="predicted"/>
<gene>
    <name evidence="1" type="ORF">CDAR_243241</name>
</gene>
<reference evidence="1 2" key="1">
    <citation type="submission" date="2021-06" db="EMBL/GenBank/DDBJ databases">
        <title>Caerostris darwini draft genome.</title>
        <authorList>
            <person name="Kono N."/>
            <person name="Arakawa K."/>
        </authorList>
    </citation>
    <scope>NUCLEOTIDE SEQUENCE [LARGE SCALE GENOMIC DNA]</scope>
</reference>
<dbReference type="Proteomes" id="UP001054837">
    <property type="component" value="Unassembled WGS sequence"/>
</dbReference>
<evidence type="ECO:0000313" key="2">
    <source>
        <dbReference type="Proteomes" id="UP001054837"/>
    </source>
</evidence>
<evidence type="ECO:0000313" key="1">
    <source>
        <dbReference type="EMBL" id="GIX73301.1"/>
    </source>
</evidence>
<keyword evidence="2" id="KW-1185">Reference proteome</keyword>
<protein>
    <submittedName>
        <fullName evidence="1">Uncharacterized protein</fullName>
    </submittedName>
</protein>
<organism evidence="1 2">
    <name type="scientific">Caerostris darwini</name>
    <dbReference type="NCBI Taxonomy" id="1538125"/>
    <lineage>
        <taxon>Eukaryota</taxon>
        <taxon>Metazoa</taxon>
        <taxon>Ecdysozoa</taxon>
        <taxon>Arthropoda</taxon>
        <taxon>Chelicerata</taxon>
        <taxon>Arachnida</taxon>
        <taxon>Araneae</taxon>
        <taxon>Araneomorphae</taxon>
        <taxon>Entelegynae</taxon>
        <taxon>Araneoidea</taxon>
        <taxon>Araneidae</taxon>
        <taxon>Caerostris</taxon>
    </lineage>
</organism>
<dbReference type="EMBL" id="BPLQ01000598">
    <property type="protein sequence ID" value="GIX73301.1"/>
    <property type="molecule type" value="Genomic_DNA"/>
</dbReference>
<dbReference type="AlphaFoldDB" id="A0AAV4MP87"/>